<dbReference type="Gene3D" id="3.40.190.10">
    <property type="entry name" value="Periplasmic binding protein-like II"/>
    <property type="match status" value="1"/>
</dbReference>
<evidence type="ECO:0000313" key="7">
    <source>
        <dbReference type="Proteomes" id="UP000217999"/>
    </source>
</evidence>
<dbReference type="CDD" id="cd08498">
    <property type="entry name" value="PBP2_NikA_DppA_OppA_like_2"/>
    <property type="match status" value="1"/>
</dbReference>
<dbReference type="Pfam" id="PF00496">
    <property type="entry name" value="SBP_bac_5"/>
    <property type="match status" value="1"/>
</dbReference>
<dbReference type="EMBL" id="NSJF01000002">
    <property type="protein sequence ID" value="PAT35528.1"/>
    <property type="molecule type" value="Genomic_DNA"/>
</dbReference>
<feature type="signal peptide" evidence="4">
    <location>
        <begin position="1"/>
        <end position="26"/>
    </location>
</feature>
<evidence type="ECO:0000256" key="2">
    <source>
        <dbReference type="ARBA" id="ARBA00022448"/>
    </source>
</evidence>
<dbReference type="Gene3D" id="3.90.76.10">
    <property type="entry name" value="Dipeptide-binding Protein, Domain 1"/>
    <property type="match status" value="1"/>
</dbReference>
<comment type="caution">
    <text evidence="6">The sequence shown here is derived from an EMBL/GenBank/DDBJ whole genome shotgun (WGS) entry which is preliminary data.</text>
</comment>
<accession>A0A2A2ACQ6</accession>
<dbReference type="GO" id="GO:0015833">
    <property type="term" value="P:peptide transport"/>
    <property type="evidence" value="ECO:0007669"/>
    <property type="project" value="TreeGrafter"/>
</dbReference>
<gene>
    <name evidence="6" type="ORF">CK620_04865</name>
</gene>
<proteinExistence type="inferred from homology"/>
<comment type="similarity">
    <text evidence="1">Belongs to the bacterial solute-binding protein 5 family.</text>
</comment>
<keyword evidence="2" id="KW-0813">Transport</keyword>
<dbReference type="InterPro" id="IPR039424">
    <property type="entry name" value="SBP_5"/>
</dbReference>
<keyword evidence="3 4" id="KW-0732">Signal</keyword>
<evidence type="ECO:0000259" key="5">
    <source>
        <dbReference type="Pfam" id="PF00496"/>
    </source>
</evidence>
<evidence type="ECO:0000313" key="6">
    <source>
        <dbReference type="EMBL" id="PAT35528.1"/>
    </source>
</evidence>
<dbReference type="PANTHER" id="PTHR30290:SF9">
    <property type="entry name" value="OLIGOPEPTIDE-BINDING PROTEIN APPA"/>
    <property type="match status" value="1"/>
</dbReference>
<dbReference type="GO" id="GO:0030288">
    <property type="term" value="C:outer membrane-bounded periplasmic space"/>
    <property type="evidence" value="ECO:0007669"/>
    <property type="project" value="UniProtKB-ARBA"/>
</dbReference>
<organism evidence="6 7">
    <name type="scientific">Vandammella animalimorsus</name>
    <dbReference type="NCBI Taxonomy" id="2029117"/>
    <lineage>
        <taxon>Bacteria</taxon>
        <taxon>Pseudomonadati</taxon>
        <taxon>Pseudomonadota</taxon>
        <taxon>Betaproteobacteria</taxon>
        <taxon>Burkholderiales</taxon>
        <taxon>Comamonadaceae</taxon>
        <taxon>Vandammella</taxon>
    </lineage>
</organism>
<dbReference type="PIRSF" id="PIRSF002741">
    <property type="entry name" value="MppA"/>
    <property type="match status" value="1"/>
</dbReference>
<dbReference type="InterPro" id="IPR000914">
    <property type="entry name" value="SBP_5_dom"/>
</dbReference>
<feature type="chain" id="PRO_5012177732" evidence="4">
    <location>
        <begin position="27"/>
        <end position="535"/>
    </location>
</feature>
<dbReference type="Gene3D" id="3.10.105.10">
    <property type="entry name" value="Dipeptide-binding Protein, Domain 3"/>
    <property type="match status" value="1"/>
</dbReference>
<evidence type="ECO:0000256" key="4">
    <source>
        <dbReference type="SAM" id="SignalP"/>
    </source>
</evidence>
<reference evidence="6 7" key="1">
    <citation type="submission" date="2017-08" db="EMBL/GenBank/DDBJ databases">
        <title>WGS of Clinical strains of the CDC Group NO-1 linked to zoonotic infections in humans.</title>
        <authorList>
            <person name="Bernier A.-M."/>
            <person name="Bernard K."/>
        </authorList>
    </citation>
    <scope>NUCLEOTIDE SEQUENCE [LARGE SCALE GENOMIC DNA]</scope>
    <source>
        <strain evidence="6 7">NML03-0146</strain>
    </source>
</reference>
<dbReference type="AlphaFoldDB" id="A0A2A2ACQ6"/>
<dbReference type="GO" id="GO:1904680">
    <property type="term" value="F:peptide transmembrane transporter activity"/>
    <property type="evidence" value="ECO:0007669"/>
    <property type="project" value="TreeGrafter"/>
</dbReference>
<dbReference type="InterPro" id="IPR030678">
    <property type="entry name" value="Peptide/Ni-bd"/>
</dbReference>
<evidence type="ECO:0000256" key="3">
    <source>
        <dbReference type="ARBA" id="ARBA00022729"/>
    </source>
</evidence>
<evidence type="ECO:0000256" key="1">
    <source>
        <dbReference type="ARBA" id="ARBA00005695"/>
    </source>
</evidence>
<feature type="domain" description="Solute-binding protein family 5" evidence="5">
    <location>
        <begin position="70"/>
        <end position="445"/>
    </location>
</feature>
<dbReference type="Proteomes" id="UP000217999">
    <property type="component" value="Unassembled WGS sequence"/>
</dbReference>
<dbReference type="SUPFAM" id="SSF53850">
    <property type="entry name" value="Periplasmic binding protein-like II"/>
    <property type="match status" value="1"/>
</dbReference>
<dbReference type="GO" id="GO:0043190">
    <property type="term" value="C:ATP-binding cassette (ABC) transporter complex"/>
    <property type="evidence" value="ECO:0007669"/>
    <property type="project" value="InterPro"/>
</dbReference>
<dbReference type="PANTHER" id="PTHR30290">
    <property type="entry name" value="PERIPLASMIC BINDING COMPONENT OF ABC TRANSPORTER"/>
    <property type="match status" value="1"/>
</dbReference>
<name>A0A2A2ACQ6_9BURK</name>
<protein>
    <submittedName>
        <fullName evidence="6">ABC transporter substrate-binding protein</fullName>
    </submittedName>
</protein>
<dbReference type="PROSITE" id="PS51257">
    <property type="entry name" value="PROKAR_LIPOPROTEIN"/>
    <property type="match status" value="1"/>
</dbReference>
<sequence length="535" mass="59770">MPWKTPLAAAALSAALACGAAGMAQAETLRWAAANDILTFDPHAQNHLMTNTFVQLVYEGLTRYDKEFRIEPALASSWTFINPTRVQFKLREGVRFHNGATMTADDVVFSLQRAMTPPSNMGAYVRSIAKVEKIDDMTVQLDLKGPSPLLLRELIGARIMNKAWAEEHNSVLSQDFAAKKENHAARHANGTGPFVLQSWQPDTRTRLTRNEQWWDRPEGNVTEVVFTPIASAATRTAALLSNQVDFINDPPPQDLQRLAANADIRILEGAEYRTIFFGLDLHRDELLYGSVKDRNPLKDRRVRQALYQAIDIDAIHKRIMRGLSVPTGAMVAPMVHGWSQQLEQRASAYDPEAARKLLAEAGYPEGFSLELDCPNDRYINDEAICQAVTAMWARVGIKTQLRTMPMATYSKKVASHDASVYLYGWGVATFDALYTLDSLAHTREGGSAGNFNMGRLSDAKLDAAIAAARTETDEAKRDAQLSQALQIVKDEYYYLPLHHQIRPWAMRKNVQTIYRANDVPMPQWTTVQPASGKAR</sequence>